<comment type="caution">
    <text evidence="2">The sequence shown here is derived from an EMBL/GenBank/DDBJ whole genome shotgun (WGS) entry which is preliminary data.</text>
</comment>
<keyword evidence="2" id="KW-0378">Hydrolase</keyword>
<organism evidence="2 3">
    <name type="scientific">Sphingomonas quercus</name>
    <dbReference type="NCBI Taxonomy" id="2842451"/>
    <lineage>
        <taxon>Bacteria</taxon>
        <taxon>Pseudomonadati</taxon>
        <taxon>Pseudomonadota</taxon>
        <taxon>Alphaproteobacteria</taxon>
        <taxon>Sphingomonadales</taxon>
        <taxon>Sphingomonadaceae</taxon>
        <taxon>Sphingomonas</taxon>
    </lineage>
</organism>
<accession>A0ABS6BFI3</accession>
<evidence type="ECO:0000313" key="3">
    <source>
        <dbReference type="Proteomes" id="UP000776276"/>
    </source>
</evidence>
<dbReference type="InterPro" id="IPR002925">
    <property type="entry name" value="Dienelactn_hydro"/>
</dbReference>
<keyword evidence="3" id="KW-1185">Reference proteome</keyword>
<dbReference type="GO" id="GO:0016787">
    <property type="term" value="F:hydrolase activity"/>
    <property type="evidence" value="ECO:0007669"/>
    <property type="project" value="UniProtKB-KW"/>
</dbReference>
<name>A0ABS6BFI3_9SPHN</name>
<dbReference type="EMBL" id="JAHKRT010000002">
    <property type="protein sequence ID" value="MBU3077053.1"/>
    <property type="molecule type" value="Genomic_DNA"/>
</dbReference>
<dbReference type="PANTHER" id="PTHR22946:SF0">
    <property type="entry name" value="DIENELACTONE HYDROLASE DOMAIN-CONTAINING PROTEIN"/>
    <property type="match status" value="1"/>
</dbReference>
<feature type="domain" description="Dienelactone hydrolase" evidence="1">
    <location>
        <begin position="20"/>
        <end position="229"/>
    </location>
</feature>
<dbReference type="PANTHER" id="PTHR22946">
    <property type="entry name" value="DIENELACTONE HYDROLASE DOMAIN-CONTAINING PROTEIN-RELATED"/>
    <property type="match status" value="1"/>
</dbReference>
<gene>
    <name evidence="2" type="ORF">KOF26_04170</name>
</gene>
<dbReference type="Pfam" id="PF01738">
    <property type="entry name" value="DLH"/>
    <property type="match status" value="1"/>
</dbReference>
<evidence type="ECO:0000313" key="2">
    <source>
        <dbReference type="EMBL" id="MBU3077053.1"/>
    </source>
</evidence>
<dbReference type="InterPro" id="IPR050261">
    <property type="entry name" value="FrsA_esterase"/>
</dbReference>
<evidence type="ECO:0000259" key="1">
    <source>
        <dbReference type="Pfam" id="PF01738"/>
    </source>
</evidence>
<dbReference type="Proteomes" id="UP000776276">
    <property type="component" value="Unassembled WGS sequence"/>
</dbReference>
<sequence>MTIEARAHVWEGPGGPFEGHLAFAAGREPRPGILIAPTIMGVTDLERGIAARLAERGYVALVADVYGQARHPATMDEARPLMDALNADRPLLAARMAAAFDALRQRGNVDPARTAAFGYCFGGKCVLDLARAGEPVTGVVTFHGLLDPPPAGHGEISARLLVLHGWDDPLATPDQVEAFAREMTAARVDWQLHAYGHTVHAFTNPNREGMYSPVAEARSWRAAMNFLDELFG</sequence>
<reference evidence="2 3" key="1">
    <citation type="submission" date="2021-06" db="EMBL/GenBank/DDBJ databases">
        <title>Sphingomonas sp. XMGL2, whole genome shotgun sequencing project.</title>
        <authorList>
            <person name="Zhao G."/>
            <person name="Shen L."/>
        </authorList>
    </citation>
    <scope>NUCLEOTIDE SEQUENCE [LARGE SCALE GENOMIC DNA]</scope>
    <source>
        <strain evidence="2 3">XMGL2</strain>
    </source>
</reference>
<dbReference type="RefSeq" id="WP_216320586.1">
    <property type="nucleotide sequence ID" value="NZ_JAHKRT010000002.1"/>
</dbReference>
<protein>
    <submittedName>
        <fullName evidence="2">Dienelactone hydrolase family protein</fullName>
    </submittedName>
</protein>
<proteinExistence type="predicted"/>